<dbReference type="PROSITE" id="PS51078">
    <property type="entry name" value="ICLR_ED"/>
    <property type="match status" value="1"/>
</dbReference>
<dbReference type="PANTHER" id="PTHR30136">
    <property type="entry name" value="HELIX-TURN-HELIX TRANSCRIPTIONAL REGULATOR, ICLR FAMILY"/>
    <property type="match status" value="1"/>
</dbReference>
<evidence type="ECO:0000259" key="4">
    <source>
        <dbReference type="PROSITE" id="PS51077"/>
    </source>
</evidence>
<keyword evidence="1" id="KW-0805">Transcription regulation</keyword>
<dbReference type="InterPro" id="IPR014757">
    <property type="entry name" value="Tscrpt_reg_IclR_C"/>
</dbReference>
<dbReference type="InterPro" id="IPR029016">
    <property type="entry name" value="GAF-like_dom_sf"/>
</dbReference>
<name>A0ABV6RX23_9GAMM</name>
<feature type="domain" description="HTH iclR-type" evidence="4">
    <location>
        <begin position="18"/>
        <end position="79"/>
    </location>
</feature>
<keyword evidence="7" id="KW-1185">Reference proteome</keyword>
<dbReference type="PANTHER" id="PTHR30136:SF35">
    <property type="entry name" value="HTH-TYPE TRANSCRIPTIONAL REGULATOR RV1719"/>
    <property type="match status" value="1"/>
</dbReference>
<organism evidence="6 7">
    <name type="scientific">Lysobacter korlensis</name>
    <dbReference type="NCBI Taxonomy" id="553636"/>
    <lineage>
        <taxon>Bacteria</taxon>
        <taxon>Pseudomonadati</taxon>
        <taxon>Pseudomonadota</taxon>
        <taxon>Gammaproteobacteria</taxon>
        <taxon>Lysobacterales</taxon>
        <taxon>Lysobacteraceae</taxon>
        <taxon>Lysobacter</taxon>
    </lineage>
</organism>
<gene>
    <name evidence="6" type="ORF">ACFFGH_27185</name>
</gene>
<reference evidence="6 7" key="1">
    <citation type="submission" date="2024-09" db="EMBL/GenBank/DDBJ databases">
        <authorList>
            <person name="Sun Q."/>
            <person name="Mori K."/>
        </authorList>
    </citation>
    <scope>NUCLEOTIDE SEQUENCE [LARGE SCALE GENOMIC DNA]</scope>
    <source>
        <strain evidence="6 7">KCTC 23076</strain>
    </source>
</reference>
<dbReference type="Proteomes" id="UP001589896">
    <property type="component" value="Unassembled WGS sequence"/>
</dbReference>
<evidence type="ECO:0000256" key="1">
    <source>
        <dbReference type="ARBA" id="ARBA00023015"/>
    </source>
</evidence>
<dbReference type="RefSeq" id="WP_386674313.1">
    <property type="nucleotide sequence ID" value="NZ_JBHLTG010000008.1"/>
</dbReference>
<dbReference type="InterPro" id="IPR036388">
    <property type="entry name" value="WH-like_DNA-bd_sf"/>
</dbReference>
<accession>A0ABV6RX23</accession>
<evidence type="ECO:0000256" key="2">
    <source>
        <dbReference type="ARBA" id="ARBA00023125"/>
    </source>
</evidence>
<evidence type="ECO:0000313" key="6">
    <source>
        <dbReference type="EMBL" id="MFC0681529.1"/>
    </source>
</evidence>
<keyword evidence="2" id="KW-0238">DNA-binding</keyword>
<proteinExistence type="predicted"/>
<dbReference type="SUPFAM" id="SSF55781">
    <property type="entry name" value="GAF domain-like"/>
    <property type="match status" value="1"/>
</dbReference>
<dbReference type="InterPro" id="IPR005471">
    <property type="entry name" value="Tscrpt_reg_IclR_N"/>
</dbReference>
<dbReference type="Gene3D" id="1.10.10.10">
    <property type="entry name" value="Winged helix-like DNA-binding domain superfamily/Winged helix DNA-binding domain"/>
    <property type="match status" value="1"/>
</dbReference>
<dbReference type="SMART" id="SM00346">
    <property type="entry name" value="HTH_ICLR"/>
    <property type="match status" value="1"/>
</dbReference>
<dbReference type="Gene3D" id="3.30.450.40">
    <property type="match status" value="1"/>
</dbReference>
<dbReference type="InterPro" id="IPR050707">
    <property type="entry name" value="HTH_MetabolicPath_Reg"/>
</dbReference>
<comment type="caution">
    <text evidence="6">The sequence shown here is derived from an EMBL/GenBank/DDBJ whole genome shotgun (WGS) entry which is preliminary data.</text>
</comment>
<evidence type="ECO:0000256" key="3">
    <source>
        <dbReference type="ARBA" id="ARBA00023163"/>
    </source>
</evidence>
<evidence type="ECO:0000313" key="7">
    <source>
        <dbReference type="Proteomes" id="UP001589896"/>
    </source>
</evidence>
<dbReference type="PROSITE" id="PS51077">
    <property type="entry name" value="HTH_ICLR"/>
    <property type="match status" value="1"/>
</dbReference>
<dbReference type="Pfam" id="PF01614">
    <property type="entry name" value="IclR_C"/>
    <property type="match status" value="1"/>
</dbReference>
<sequence>MSVDSANPTDAQRSQYRIEALAKGLQVLRLFDETTTSLRLRDVSDRTGIPMPTAFRIAATLEEAGFLERSDDGQLHPGVAVLTLGSAALRGSGLVQSAERPLRTLAQITGETVNLGVLQDDRVLYLARIRNADLVTANIQVGSSLPAVFTSMGKVLLAYLSPDELTRRIGADAFRPGHGPNAVGNREELNRQLATIRQQGYAIQDQELAAGLRSVSVPVFGAGSAPVAAINIAVSTSRHDVDSLRGPLLERVRATAAEISMRLRAQ</sequence>
<dbReference type="InterPro" id="IPR036390">
    <property type="entry name" value="WH_DNA-bd_sf"/>
</dbReference>
<feature type="domain" description="IclR-ED" evidence="5">
    <location>
        <begin position="80"/>
        <end position="265"/>
    </location>
</feature>
<dbReference type="SUPFAM" id="SSF46785">
    <property type="entry name" value="Winged helix' DNA-binding domain"/>
    <property type="match status" value="1"/>
</dbReference>
<evidence type="ECO:0000259" key="5">
    <source>
        <dbReference type="PROSITE" id="PS51078"/>
    </source>
</evidence>
<protein>
    <submittedName>
        <fullName evidence="6">IclR family transcriptional regulator</fullName>
    </submittedName>
</protein>
<dbReference type="Pfam" id="PF09339">
    <property type="entry name" value="HTH_IclR"/>
    <property type="match status" value="1"/>
</dbReference>
<keyword evidence="3" id="KW-0804">Transcription</keyword>
<dbReference type="EMBL" id="JBHLTG010000008">
    <property type="protein sequence ID" value="MFC0681529.1"/>
    <property type="molecule type" value="Genomic_DNA"/>
</dbReference>